<dbReference type="Pfam" id="PF07969">
    <property type="entry name" value="Amidohydro_3"/>
    <property type="match status" value="1"/>
</dbReference>
<dbReference type="Proteomes" id="UP000809273">
    <property type="component" value="Unassembled WGS sequence"/>
</dbReference>
<comment type="caution">
    <text evidence="7">Lacks conserved residue(s) required for the propagation of feature annotation.</text>
</comment>
<feature type="domain" description="Dihydroorotase catalytic" evidence="9">
    <location>
        <begin position="52"/>
        <end position="236"/>
    </location>
</feature>
<keyword evidence="3 7" id="KW-0479">Metal-binding</keyword>
<dbReference type="GO" id="GO:0004038">
    <property type="term" value="F:allantoinase activity"/>
    <property type="evidence" value="ECO:0007669"/>
    <property type="project" value="TreeGrafter"/>
</dbReference>
<proteinExistence type="inferred from homology"/>
<dbReference type="AlphaFoldDB" id="A0A9D8PNC8"/>
<dbReference type="EMBL" id="JAFGIX010000023">
    <property type="protein sequence ID" value="MBN1572478.1"/>
    <property type="molecule type" value="Genomic_DNA"/>
</dbReference>
<feature type="binding site" evidence="7">
    <location>
        <begin position="64"/>
        <end position="66"/>
    </location>
    <ligand>
        <name>substrate</name>
    </ligand>
</feature>
<dbReference type="InterPro" id="IPR032466">
    <property type="entry name" value="Metal_Hydrolase"/>
</dbReference>
<evidence type="ECO:0000256" key="4">
    <source>
        <dbReference type="ARBA" id="ARBA00022801"/>
    </source>
</evidence>
<protein>
    <recommendedName>
        <fullName evidence="7">Dihydroorotase</fullName>
        <shortName evidence="7">DHOase</shortName>
        <ecNumber evidence="7">3.5.2.3</ecNumber>
    </recommendedName>
</protein>
<dbReference type="InterPro" id="IPR013108">
    <property type="entry name" value="Amidohydro_3"/>
</dbReference>
<evidence type="ECO:0000313" key="10">
    <source>
        <dbReference type="EMBL" id="MBN1572478.1"/>
    </source>
</evidence>
<dbReference type="GO" id="GO:0006145">
    <property type="term" value="P:purine nucleobase catabolic process"/>
    <property type="evidence" value="ECO:0007669"/>
    <property type="project" value="TreeGrafter"/>
</dbReference>
<evidence type="ECO:0000256" key="5">
    <source>
        <dbReference type="ARBA" id="ARBA00022833"/>
    </source>
</evidence>
<evidence type="ECO:0000313" key="11">
    <source>
        <dbReference type="Proteomes" id="UP000809273"/>
    </source>
</evidence>
<dbReference type="NCBIfam" id="TIGR00857">
    <property type="entry name" value="pyrC_multi"/>
    <property type="match status" value="1"/>
</dbReference>
<feature type="domain" description="Amidohydrolase 3" evidence="8">
    <location>
        <begin position="342"/>
        <end position="423"/>
    </location>
</feature>
<dbReference type="EC" id="3.5.2.3" evidence="7"/>
<comment type="pathway">
    <text evidence="7">Pyrimidine metabolism; UMP biosynthesis via de novo pathway; (S)-dihydroorotate from bicarbonate: step 3/3.</text>
</comment>
<sequence length="434" mass="45954">MTRILISGGTIVNPGGDYEGPGGLLVEGGVVIDFLKPGEIVEGAVVYDAAGMVVSPGIIDVHTHLREPGYEYKETIATGTRSAAAGGVTTVFCMANTNPVNDSGEVTKYILERAREGGVVTVCPVGAVTKGLSGELLTDPEELKGAGVFALSDDGNVVSNSGLMRRGMIGAKRFNLPVITHSEDMTLVDRGVMNEGKVSEALGLAGNNAAAEEIMIMRDVTLAKITGARLHVAHVTCAGGVKIIRGAKARGINVTAETCPHYFSLTEEAVRELGTNAKVNPPLRTEEDRLKVIEGIVDGTIDVIASDHAPHAGKDKEVEFPFAMSGMVGLETLLPLSLRLVHEKRLTLSEMIKKLTVNPACALGISGGVLKKGGDADVTVIDPDEEWVVDPEKLFSKSKNTPFSGWKMRGRVRLTMVKGKTVFKDGKIMEGKNV</sequence>
<dbReference type="SUPFAM" id="SSF51338">
    <property type="entry name" value="Composite domain of metallo-dependent hydrolases"/>
    <property type="match status" value="1"/>
</dbReference>
<reference evidence="10" key="1">
    <citation type="journal article" date="2021" name="Environ. Microbiol.">
        <title>Genomic characterization of three novel Desulfobacterota classes expand the metabolic and phylogenetic diversity of the phylum.</title>
        <authorList>
            <person name="Murphy C.L."/>
            <person name="Biggerstaff J."/>
            <person name="Eichhorn A."/>
            <person name="Ewing E."/>
            <person name="Shahan R."/>
            <person name="Soriano D."/>
            <person name="Stewart S."/>
            <person name="VanMol K."/>
            <person name="Walker R."/>
            <person name="Walters P."/>
            <person name="Elshahed M.S."/>
            <person name="Youssef N.H."/>
        </authorList>
    </citation>
    <scope>NUCLEOTIDE SEQUENCE</scope>
    <source>
        <strain evidence="10">Zod_Metabat.24</strain>
    </source>
</reference>
<dbReference type="InterPro" id="IPR011059">
    <property type="entry name" value="Metal-dep_hydrolase_composite"/>
</dbReference>
<dbReference type="PANTHER" id="PTHR43668">
    <property type="entry name" value="ALLANTOINASE"/>
    <property type="match status" value="1"/>
</dbReference>
<feature type="binding site" evidence="7">
    <location>
        <position position="307"/>
    </location>
    <ligand>
        <name>Zn(2+)</name>
        <dbReference type="ChEBI" id="CHEBI:29105"/>
        <label>1</label>
    </ligand>
</feature>
<evidence type="ECO:0000259" key="8">
    <source>
        <dbReference type="Pfam" id="PF07969"/>
    </source>
</evidence>
<dbReference type="InterPro" id="IPR024403">
    <property type="entry name" value="DHOase_cat"/>
</dbReference>
<feature type="binding site" evidence="7">
    <location>
        <position position="154"/>
    </location>
    <ligand>
        <name>Zn(2+)</name>
        <dbReference type="ChEBI" id="CHEBI:29105"/>
        <label>1</label>
    </ligand>
</feature>
<feature type="binding site" evidence="7">
    <location>
        <position position="280"/>
    </location>
    <ligand>
        <name>substrate</name>
    </ligand>
</feature>
<reference evidence="10" key="2">
    <citation type="submission" date="2021-01" db="EMBL/GenBank/DDBJ databases">
        <authorList>
            <person name="Hahn C.R."/>
            <person name="Youssef N.H."/>
            <person name="Elshahed M."/>
        </authorList>
    </citation>
    <scope>NUCLEOTIDE SEQUENCE</scope>
    <source>
        <strain evidence="10">Zod_Metabat.24</strain>
    </source>
</reference>
<dbReference type="GO" id="GO:0008270">
    <property type="term" value="F:zinc ion binding"/>
    <property type="evidence" value="ECO:0007669"/>
    <property type="project" value="UniProtKB-UniRule"/>
</dbReference>
<comment type="catalytic activity">
    <reaction evidence="7">
        <text>(S)-dihydroorotate + H2O = N-carbamoyl-L-aspartate + H(+)</text>
        <dbReference type="Rhea" id="RHEA:24296"/>
        <dbReference type="ChEBI" id="CHEBI:15377"/>
        <dbReference type="ChEBI" id="CHEBI:15378"/>
        <dbReference type="ChEBI" id="CHEBI:30864"/>
        <dbReference type="ChEBI" id="CHEBI:32814"/>
        <dbReference type="EC" id="3.5.2.3"/>
    </reaction>
</comment>
<comment type="similarity">
    <text evidence="2 7">Belongs to the metallo-dependent hydrolases superfamily. DHOase family. Class I DHOase subfamily.</text>
</comment>
<accession>A0A9D8PNC8</accession>
<name>A0A9D8PNC8_9DELT</name>
<feature type="binding site" evidence="7">
    <location>
        <position position="96"/>
    </location>
    <ligand>
        <name>substrate</name>
    </ligand>
</feature>
<evidence type="ECO:0000259" key="9">
    <source>
        <dbReference type="Pfam" id="PF12890"/>
    </source>
</evidence>
<dbReference type="GO" id="GO:0005737">
    <property type="term" value="C:cytoplasm"/>
    <property type="evidence" value="ECO:0007669"/>
    <property type="project" value="TreeGrafter"/>
</dbReference>
<dbReference type="CDD" id="cd01317">
    <property type="entry name" value="DHOase_IIa"/>
    <property type="match status" value="1"/>
</dbReference>
<evidence type="ECO:0000256" key="6">
    <source>
        <dbReference type="ARBA" id="ARBA00022975"/>
    </source>
</evidence>
<dbReference type="GO" id="GO:0004151">
    <property type="term" value="F:dihydroorotase activity"/>
    <property type="evidence" value="ECO:0007669"/>
    <property type="project" value="UniProtKB-UniRule"/>
</dbReference>
<dbReference type="Gene3D" id="3.20.20.140">
    <property type="entry name" value="Metal-dependent hydrolases"/>
    <property type="match status" value="1"/>
</dbReference>
<feature type="binding site" evidence="7">
    <location>
        <position position="311"/>
    </location>
    <ligand>
        <name>substrate</name>
    </ligand>
</feature>
<feature type="binding site" evidence="7">
    <location>
        <position position="64"/>
    </location>
    <ligand>
        <name>Zn(2+)</name>
        <dbReference type="ChEBI" id="CHEBI:29105"/>
        <label>1</label>
    </ligand>
</feature>
<gene>
    <name evidence="7" type="primary">pyrC</name>
    <name evidence="10" type="ORF">JW984_04695</name>
</gene>
<feature type="binding site" evidence="7">
    <location>
        <position position="62"/>
    </location>
    <ligand>
        <name>Zn(2+)</name>
        <dbReference type="ChEBI" id="CHEBI:29105"/>
        <label>1</label>
    </ligand>
</feature>
<dbReference type="PANTHER" id="PTHR43668:SF2">
    <property type="entry name" value="ALLANTOINASE"/>
    <property type="match status" value="1"/>
</dbReference>
<dbReference type="InterPro" id="IPR050138">
    <property type="entry name" value="DHOase/Allantoinase_Hydrolase"/>
</dbReference>
<keyword evidence="4 7" id="KW-0378">Hydrolase</keyword>
<evidence type="ECO:0000256" key="1">
    <source>
        <dbReference type="ARBA" id="ARBA00002368"/>
    </source>
</evidence>
<dbReference type="InterPro" id="IPR002195">
    <property type="entry name" value="Dihydroorotase_CS"/>
</dbReference>
<comment type="caution">
    <text evidence="10">The sequence shown here is derived from an EMBL/GenBank/DDBJ whole genome shotgun (WGS) entry which is preliminary data.</text>
</comment>
<dbReference type="GO" id="GO:0044205">
    <property type="term" value="P:'de novo' UMP biosynthetic process"/>
    <property type="evidence" value="ECO:0007669"/>
    <property type="project" value="UniProtKB-UniRule"/>
</dbReference>
<dbReference type="HAMAP" id="MF_00220_B">
    <property type="entry name" value="PyrC_classI_B"/>
    <property type="match status" value="1"/>
</dbReference>
<keyword evidence="5 7" id="KW-0862">Zinc</keyword>
<dbReference type="Gene3D" id="2.30.40.10">
    <property type="entry name" value="Urease, subunit C, domain 1"/>
    <property type="match status" value="1"/>
</dbReference>
<feature type="binding site" evidence="7">
    <location>
        <position position="154"/>
    </location>
    <ligand>
        <name>Zn(2+)</name>
        <dbReference type="ChEBI" id="CHEBI:29105"/>
        <label>2</label>
    </ligand>
</feature>
<dbReference type="PROSITE" id="PS00483">
    <property type="entry name" value="DIHYDROOROTASE_2"/>
    <property type="match status" value="1"/>
</dbReference>
<feature type="binding site" evidence="7">
    <location>
        <position position="234"/>
    </location>
    <ligand>
        <name>Zn(2+)</name>
        <dbReference type="ChEBI" id="CHEBI:29105"/>
        <label>2</label>
    </ligand>
</feature>
<comment type="cofactor">
    <cofactor evidence="7">
        <name>Zn(2+)</name>
        <dbReference type="ChEBI" id="CHEBI:29105"/>
    </cofactor>
    <text evidence="7">Binds 2 Zn(2+) ions per subunit.</text>
</comment>
<organism evidence="10 11">
    <name type="scientific">Candidatus Zymogenus saltonus</name>
    <dbReference type="NCBI Taxonomy" id="2844893"/>
    <lineage>
        <taxon>Bacteria</taxon>
        <taxon>Deltaproteobacteria</taxon>
        <taxon>Candidatus Zymogenia</taxon>
        <taxon>Candidatus Zymogeniales</taxon>
        <taxon>Candidatus Zymogenaceae</taxon>
        <taxon>Candidatus Zymogenus</taxon>
    </lineage>
</organism>
<feature type="active site" evidence="7">
    <location>
        <position position="307"/>
    </location>
</feature>
<evidence type="ECO:0000256" key="3">
    <source>
        <dbReference type="ARBA" id="ARBA00022723"/>
    </source>
</evidence>
<evidence type="ECO:0000256" key="7">
    <source>
        <dbReference type="HAMAP-Rule" id="MF_00220"/>
    </source>
</evidence>
<feature type="binding site" evidence="7">
    <location>
        <position position="181"/>
    </location>
    <ligand>
        <name>Zn(2+)</name>
        <dbReference type="ChEBI" id="CHEBI:29105"/>
        <label>2</label>
    </ligand>
</feature>
<dbReference type="InterPro" id="IPR004722">
    <property type="entry name" value="DHOase"/>
</dbReference>
<evidence type="ECO:0000256" key="2">
    <source>
        <dbReference type="ARBA" id="ARBA00010286"/>
    </source>
</evidence>
<comment type="function">
    <text evidence="1 7">Catalyzes the reversible cyclization of carbamoyl aspartate to dihydroorotate.</text>
</comment>
<keyword evidence="6 7" id="KW-0665">Pyrimidine biosynthesis</keyword>
<dbReference type="SUPFAM" id="SSF51556">
    <property type="entry name" value="Metallo-dependent hydrolases"/>
    <property type="match status" value="1"/>
</dbReference>
<dbReference type="Pfam" id="PF12890">
    <property type="entry name" value="DHOase"/>
    <property type="match status" value="1"/>
</dbReference>